<evidence type="ECO:0000256" key="7">
    <source>
        <dbReference type="ARBA" id="ARBA00031423"/>
    </source>
</evidence>
<dbReference type="EC" id="2.4.1.25" evidence="3"/>
<keyword evidence="4 9" id="KW-0328">Glycosyltransferase</keyword>
<dbReference type="SUPFAM" id="SSF51445">
    <property type="entry name" value="(Trans)glycosidases"/>
    <property type="match status" value="1"/>
</dbReference>
<evidence type="ECO:0000313" key="9">
    <source>
        <dbReference type="EMBL" id="MPN17979.1"/>
    </source>
</evidence>
<dbReference type="PANTHER" id="PTHR32438:SF5">
    <property type="entry name" value="4-ALPHA-GLUCANOTRANSFERASE DPE1, CHLOROPLASTIC_AMYLOPLASTIC"/>
    <property type="match status" value="1"/>
</dbReference>
<evidence type="ECO:0000256" key="6">
    <source>
        <dbReference type="ARBA" id="ARBA00023277"/>
    </source>
</evidence>
<reference evidence="9" key="1">
    <citation type="submission" date="2019-08" db="EMBL/GenBank/DDBJ databases">
        <authorList>
            <person name="Kucharzyk K."/>
            <person name="Murdoch R.W."/>
            <person name="Higgins S."/>
            <person name="Loffler F."/>
        </authorList>
    </citation>
    <scope>NUCLEOTIDE SEQUENCE</scope>
</reference>
<comment type="similarity">
    <text evidence="2">Belongs to the disproportionating enzyme family.</text>
</comment>
<dbReference type="InterPro" id="IPR003385">
    <property type="entry name" value="Glyco_hydro_77"/>
</dbReference>
<evidence type="ECO:0000256" key="8">
    <source>
        <dbReference type="ARBA" id="ARBA00031501"/>
    </source>
</evidence>
<dbReference type="Gene3D" id="3.20.20.80">
    <property type="entry name" value="Glycosidases"/>
    <property type="match status" value="1"/>
</dbReference>
<dbReference type="AlphaFoldDB" id="A0A645FWK9"/>
<dbReference type="InterPro" id="IPR017853">
    <property type="entry name" value="GH"/>
</dbReference>
<organism evidence="9">
    <name type="scientific">bioreactor metagenome</name>
    <dbReference type="NCBI Taxonomy" id="1076179"/>
    <lineage>
        <taxon>unclassified sequences</taxon>
        <taxon>metagenomes</taxon>
        <taxon>ecological metagenomes</taxon>
    </lineage>
</organism>
<comment type="catalytic activity">
    <reaction evidence="1">
        <text>Transfers a segment of a (1-&gt;4)-alpha-D-glucan to a new position in an acceptor, which may be glucose or a (1-&gt;4)-alpha-D-glucan.</text>
        <dbReference type="EC" id="2.4.1.25"/>
    </reaction>
</comment>
<name>A0A645FWK9_9ZZZZ</name>
<comment type="caution">
    <text evidence="9">The sequence shown here is derived from an EMBL/GenBank/DDBJ whole genome shotgun (WGS) entry which is preliminary data.</text>
</comment>
<accession>A0A645FWK9</accession>
<sequence>MDGWFTEAAEEDVAFAVRYLGLNEQEGRVWGILRGGMGSVAQLFLAQMQDYLGLSSENRMNTPGTLGGGNWRWRMLPGEFDEALIAKIAEMTRIYGRI</sequence>
<dbReference type="PANTHER" id="PTHR32438">
    <property type="entry name" value="4-ALPHA-GLUCANOTRANSFERASE DPE1, CHLOROPLASTIC/AMYLOPLASTIC"/>
    <property type="match status" value="1"/>
</dbReference>
<proteinExistence type="inferred from homology"/>
<dbReference type="GO" id="GO:0004134">
    <property type="term" value="F:4-alpha-glucanotransferase activity"/>
    <property type="evidence" value="ECO:0007669"/>
    <property type="project" value="UniProtKB-EC"/>
</dbReference>
<evidence type="ECO:0000256" key="4">
    <source>
        <dbReference type="ARBA" id="ARBA00022676"/>
    </source>
</evidence>
<dbReference type="Pfam" id="PF02446">
    <property type="entry name" value="Glyco_hydro_77"/>
    <property type="match status" value="1"/>
</dbReference>
<evidence type="ECO:0000256" key="1">
    <source>
        <dbReference type="ARBA" id="ARBA00000439"/>
    </source>
</evidence>
<evidence type="ECO:0000256" key="2">
    <source>
        <dbReference type="ARBA" id="ARBA00005684"/>
    </source>
</evidence>
<dbReference type="GO" id="GO:0005975">
    <property type="term" value="P:carbohydrate metabolic process"/>
    <property type="evidence" value="ECO:0007669"/>
    <property type="project" value="InterPro"/>
</dbReference>
<gene>
    <name evidence="9" type="primary">malQ_16</name>
    <name evidence="9" type="ORF">SDC9_165337</name>
</gene>
<evidence type="ECO:0000256" key="3">
    <source>
        <dbReference type="ARBA" id="ARBA00012560"/>
    </source>
</evidence>
<keyword evidence="6" id="KW-0119">Carbohydrate metabolism</keyword>
<keyword evidence="5 9" id="KW-0808">Transferase</keyword>
<evidence type="ECO:0000256" key="5">
    <source>
        <dbReference type="ARBA" id="ARBA00022679"/>
    </source>
</evidence>
<protein>
    <recommendedName>
        <fullName evidence="3">4-alpha-glucanotransferase</fullName>
        <ecNumber evidence="3">2.4.1.25</ecNumber>
    </recommendedName>
    <alternativeName>
        <fullName evidence="7">Amylomaltase</fullName>
    </alternativeName>
    <alternativeName>
        <fullName evidence="8">Disproportionating enzyme</fullName>
    </alternativeName>
</protein>
<dbReference type="EMBL" id="VSSQ01065234">
    <property type="protein sequence ID" value="MPN17979.1"/>
    <property type="molecule type" value="Genomic_DNA"/>
</dbReference>